<keyword evidence="2" id="KW-0378">Hydrolase</keyword>
<dbReference type="RefSeq" id="WP_408161187.1">
    <property type="nucleotide sequence ID" value="NZ_JAQQDB010000005.1"/>
</dbReference>
<keyword evidence="2" id="KW-0255">Endonuclease</keyword>
<dbReference type="GO" id="GO:0004519">
    <property type="term" value="F:endonuclease activity"/>
    <property type="evidence" value="ECO:0007669"/>
    <property type="project" value="UniProtKB-KW"/>
</dbReference>
<keyword evidence="3" id="KW-1185">Reference proteome</keyword>
<dbReference type="EMBL" id="JAQQDB010000005">
    <property type="protein sequence ID" value="MFM0517232.1"/>
    <property type="molecule type" value="Genomic_DNA"/>
</dbReference>
<proteinExistence type="predicted"/>
<evidence type="ECO:0000259" key="1">
    <source>
        <dbReference type="SMART" id="SM00507"/>
    </source>
</evidence>
<sequence>MGYHRGTLAGYEIREYLLEKWGRRCSYCDASGTPLQVDHIVARARGGTDRVSNLTLACERCNRAKGALPAEVFLASGQRDWRRSCPKRSVR</sequence>
<evidence type="ECO:0000313" key="2">
    <source>
        <dbReference type="EMBL" id="MFM0517232.1"/>
    </source>
</evidence>
<dbReference type="InterPro" id="IPR003615">
    <property type="entry name" value="HNH_nuc"/>
</dbReference>
<dbReference type="SMART" id="SM00507">
    <property type="entry name" value="HNHc"/>
    <property type="match status" value="1"/>
</dbReference>
<dbReference type="CDD" id="cd00085">
    <property type="entry name" value="HNHc"/>
    <property type="match status" value="1"/>
</dbReference>
<protein>
    <submittedName>
        <fullName evidence="2">HNH endonuclease</fullName>
    </submittedName>
</protein>
<name>A0ABW9CH19_9BURK</name>
<dbReference type="InterPro" id="IPR002711">
    <property type="entry name" value="HNH"/>
</dbReference>
<dbReference type="PANTHER" id="PTHR33877:SF1">
    <property type="entry name" value="TYPE IV METHYL-DIRECTED RESTRICTION ENZYME ECOKMCRA"/>
    <property type="match status" value="1"/>
</dbReference>
<dbReference type="Gene3D" id="1.10.30.50">
    <property type="match status" value="1"/>
</dbReference>
<dbReference type="Pfam" id="PF01844">
    <property type="entry name" value="HNH"/>
    <property type="match status" value="1"/>
</dbReference>
<keyword evidence="2" id="KW-0540">Nuclease</keyword>
<reference evidence="2 3" key="1">
    <citation type="journal article" date="2024" name="Chem. Sci.">
        <title>Discovery of megapolipeptins by genome mining of a Burkholderiales bacteria collection.</title>
        <authorList>
            <person name="Paulo B.S."/>
            <person name="Recchia M.J.J."/>
            <person name="Lee S."/>
            <person name="Fergusson C.H."/>
            <person name="Romanowski S.B."/>
            <person name="Hernandez A."/>
            <person name="Krull N."/>
            <person name="Liu D.Y."/>
            <person name="Cavanagh H."/>
            <person name="Bos A."/>
            <person name="Gray C.A."/>
            <person name="Murphy B.T."/>
            <person name="Linington R.G."/>
            <person name="Eustaquio A.S."/>
        </authorList>
    </citation>
    <scope>NUCLEOTIDE SEQUENCE [LARGE SCALE GENOMIC DNA]</scope>
    <source>
        <strain evidence="2 3">RL17-374-BIF-D</strain>
    </source>
</reference>
<accession>A0ABW9CH19</accession>
<dbReference type="InterPro" id="IPR052892">
    <property type="entry name" value="NA-targeting_endonuclease"/>
</dbReference>
<dbReference type="PANTHER" id="PTHR33877">
    <property type="entry name" value="SLL1193 PROTEIN"/>
    <property type="match status" value="1"/>
</dbReference>
<comment type="caution">
    <text evidence="2">The sequence shown here is derived from an EMBL/GenBank/DDBJ whole genome shotgun (WGS) entry which is preliminary data.</text>
</comment>
<dbReference type="Proteomes" id="UP001629462">
    <property type="component" value="Unassembled WGS sequence"/>
</dbReference>
<evidence type="ECO:0000313" key="3">
    <source>
        <dbReference type="Proteomes" id="UP001629462"/>
    </source>
</evidence>
<gene>
    <name evidence="2" type="ORF">PQR08_07320</name>
</gene>
<organism evidence="2 3">
    <name type="scientific">Caballeronia jiangsuensis</name>
    <dbReference type="NCBI Taxonomy" id="1458357"/>
    <lineage>
        <taxon>Bacteria</taxon>
        <taxon>Pseudomonadati</taxon>
        <taxon>Pseudomonadota</taxon>
        <taxon>Betaproteobacteria</taxon>
        <taxon>Burkholderiales</taxon>
        <taxon>Burkholderiaceae</taxon>
        <taxon>Caballeronia</taxon>
    </lineage>
</organism>
<feature type="domain" description="HNH nuclease" evidence="1">
    <location>
        <begin position="12"/>
        <end position="63"/>
    </location>
</feature>